<evidence type="ECO:0000313" key="2">
    <source>
        <dbReference type="EMBL" id="MBB4594653.1"/>
    </source>
</evidence>
<dbReference type="Proteomes" id="UP000554726">
    <property type="component" value="Unassembled WGS sequence"/>
</dbReference>
<evidence type="ECO:0000256" key="1">
    <source>
        <dbReference type="SAM" id="SignalP"/>
    </source>
</evidence>
<evidence type="ECO:0000313" key="3">
    <source>
        <dbReference type="Proteomes" id="UP000554726"/>
    </source>
</evidence>
<comment type="caution">
    <text evidence="2">The sequence shown here is derived from an EMBL/GenBank/DDBJ whole genome shotgun (WGS) entry which is preliminary data.</text>
</comment>
<proteinExistence type="predicted"/>
<reference evidence="2 3" key="1">
    <citation type="submission" date="2020-08" db="EMBL/GenBank/DDBJ databases">
        <title>Studying the diversity of plant-associated saprophytic bacteria and their role in host health and plant-pathogen interactions.</title>
        <authorList>
            <person name="Potnis N."/>
        </authorList>
    </citation>
    <scope>NUCLEOTIDE SEQUENCE [LARGE SCALE GENOMIC DNA]</scope>
    <source>
        <strain evidence="2 3">F16</strain>
    </source>
</reference>
<accession>A0ABR6JPL8</accession>
<keyword evidence="1" id="KW-0732">Signal</keyword>
<feature type="signal peptide" evidence="1">
    <location>
        <begin position="1"/>
        <end position="20"/>
    </location>
</feature>
<organism evidence="2 3">
    <name type="scientific">Xanthomonas cannabis</name>
    <dbReference type="NCBI Taxonomy" id="1885674"/>
    <lineage>
        <taxon>Bacteria</taxon>
        <taxon>Pseudomonadati</taxon>
        <taxon>Pseudomonadota</taxon>
        <taxon>Gammaproteobacteria</taxon>
        <taxon>Lysobacterales</taxon>
        <taxon>Lysobacteraceae</taxon>
        <taxon>Xanthomonas</taxon>
    </lineage>
</organism>
<keyword evidence="3" id="KW-1185">Reference proteome</keyword>
<dbReference type="RefSeq" id="WP_184441840.1">
    <property type="nucleotide sequence ID" value="NZ_JACHNS010000007.1"/>
</dbReference>
<evidence type="ECO:0008006" key="4">
    <source>
        <dbReference type="Google" id="ProtNLM"/>
    </source>
</evidence>
<name>A0ABR6JPL8_9XANT</name>
<protein>
    <recommendedName>
        <fullName evidence="4">DUF4440 domain-containing protein</fullName>
    </recommendedName>
</protein>
<feature type="chain" id="PRO_5046973214" description="DUF4440 domain-containing protein" evidence="1">
    <location>
        <begin position="21"/>
        <end position="230"/>
    </location>
</feature>
<gene>
    <name evidence="2" type="ORF">FHR60_003356</name>
</gene>
<sequence>MNWYRIAFTSLLLTLIAALALSAKSVTSYFNEVSEQPAPRQQATIPSPQDMILIWTAIVDQPYPGLPSPPKHKDAQAATKRKPVVLLDRSTQTCADTRAQQPCASSLNQELLAGSAVDAFVSEQAREALILANASQVTVRLSDSTYVQGASTAAVDALLVDFNWAAFYKAFPGTAGYLQLSVPVLVDGGSHALVYAEQRCDGLCGTGTLYLLTRRGNGWKITDGLVLWVS</sequence>
<dbReference type="EMBL" id="JACHNS010000007">
    <property type="protein sequence ID" value="MBB4594653.1"/>
    <property type="molecule type" value="Genomic_DNA"/>
</dbReference>